<dbReference type="NCBIfam" id="TIGR01656">
    <property type="entry name" value="Histidinol-ppas"/>
    <property type="match status" value="1"/>
</dbReference>
<evidence type="ECO:0000313" key="8">
    <source>
        <dbReference type="EMBL" id="MFC6362728.1"/>
    </source>
</evidence>
<gene>
    <name evidence="8" type="primary">gmhB</name>
    <name evidence="8" type="ORF">ACFP73_11580</name>
</gene>
<keyword evidence="2 7" id="KW-0963">Cytoplasm</keyword>
<keyword evidence="5 7" id="KW-0119">Carbohydrate metabolism</keyword>
<dbReference type="InterPro" id="IPR006549">
    <property type="entry name" value="HAD-SF_hydro_IIIA"/>
</dbReference>
<dbReference type="GO" id="GO:0034200">
    <property type="term" value="F:D-glycero-beta-D-manno-heptose 1,7-bisphosphate 7-phosphatase activity"/>
    <property type="evidence" value="ECO:0007669"/>
    <property type="project" value="UniProtKB-EC"/>
</dbReference>
<comment type="similarity">
    <text evidence="7">Belongs to the gmhB family.</text>
</comment>
<evidence type="ECO:0000313" key="9">
    <source>
        <dbReference type="Proteomes" id="UP001596215"/>
    </source>
</evidence>
<dbReference type="PIRSF" id="PIRSF004682">
    <property type="entry name" value="GmhB"/>
    <property type="match status" value="1"/>
</dbReference>
<organism evidence="8 9">
    <name type="scientific">Tatumella punctata</name>
    <dbReference type="NCBI Taxonomy" id="399969"/>
    <lineage>
        <taxon>Bacteria</taxon>
        <taxon>Pseudomonadati</taxon>
        <taxon>Pseudomonadota</taxon>
        <taxon>Gammaproteobacteria</taxon>
        <taxon>Enterobacterales</taxon>
        <taxon>Erwiniaceae</taxon>
        <taxon>Tatumella</taxon>
    </lineage>
</organism>
<comment type="subcellular location">
    <subcellularLocation>
        <location evidence="1 7">Cytoplasm</location>
    </subcellularLocation>
</comment>
<dbReference type="InterPro" id="IPR023214">
    <property type="entry name" value="HAD_sf"/>
</dbReference>
<dbReference type="RefSeq" id="WP_343876664.1">
    <property type="nucleotide sequence ID" value="NZ_BAAAFW010000014.1"/>
</dbReference>
<evidence type="ECO:0000256" key="3">
    <source>
        <dbReference type="ARBA" id="ARBA00022723"/>
    </source>
</evidence>
<evidence type="ECO:0000256" key="5">
    <source>
        <dbReference type="ARBA" id="ARBA00023277"/>
    </source>
</evidence>
<evidence type="ECO:0000256" key="2">
    <source>
        <dbReference type="ARBA" id="ARBA00022490"/>
    </source>
</evidence>
<comment type="caution">
    <text evidence="8">The sequence shown here is derived from an EMBL/GenBank/DDBJ whole genome shotgun (WGS) entry which is preliminary data.</text>
</comment>
<evidence type="ECO:0000256" key="1">
    <source>
        <dbReference type="ARBA" id="ARBA00004496"/>
    </source>
</evidence>
<dbReference type="SUPFAM" id="SSF56784">
    <property type="entry name" value="HAD-like"/>
    <property type="match status" value="1"/>
</dbReference>
<dbReference type="CDD" id="cd07503">
    <property type="entry name" value="HAD_HisB-N"/>
    <property type="match status" value="1"/>
</dbReference>
<evidence type="ECO:0000256" key="7">
    <source>
        <dbReference type="PIRNR" id="PIRNR004682"/>
    </source>
</evidence>
<dbReference type="NCBIfam" id="TIGR00213">
    <property type="entry name" value="GmhB_yaeD"/>
    <property type="match status" value="1"/>
</dbReference>
<name>A0ABW1VQD0_9GAMM</name>
<sequence>MTITKPVILSKASAVFLDRDGVINEEVNYCHKINDFRFVDGVIETLLLLQEKFTFLIVITNQAGIARGYYSEEQFNELTEWMNSRLKKAGVNITHVYYCPHHPAGIYPYNIDCECRKPKPGMLISAINDYNIDPDTSLFIGDKRSDIEAAIAAGISTTWLMGTGHQVSPDDKELSDDFFSSMRDVQEYLTLKNIF</sequence>
<proteinExistence type="inferred from homology"/>
<keyword evidence="9" id="KW-1185">Reference proteome</keyword>
<dbReference type="PANTHER" id="PTHR42891">
    <property type="entry name" value="D-GLYCERO-BETA-D-MANNO-HEPTOSE-1,7-BISPHOSPHATE 7-PHOSPHATASE"/>
    <property type="match status" value="1"/>
</dbReference>
<dbReference type="Gene3D" id="3.40.50.1000">
    <property type="entry name" value="HAD superfamily/HAD-like"/>
    <property type="match status" value="1"/>
</dbReference>
<dbReference type="EMBL" id="JBHSUC010000014">
    <property type="protein sequence ID" value="MFC6362728.1"/>
    <property type="molecule type" value="Genomic_DNA"/>
</dbReference>
<dbReference type="InterPro" id="IPR036412">
    <property type="entry name" value="HAD-like_sf"/>
</dbReference>
<evidence type="ECO:0000256" key="6">
    <source>
        <dbReference type="ARBA" id="ARBA00031828"/>
    </source>
</evidence>
<dbReference type="Proteomes" id="UP001596215">
    <property type="component" value="Unassembled WGS sequence"/>
</dbReference>
<keyword evidence="3" id="KW-0479">Metal-binding</keyword>
<keyword evidence="4 7" id="KW-0378">Hydrolase</keyword>
<protein>
    <recommendedName>
        <fullName evidence="6 7">D,D-heptose 1,7-bisphosphate phosphatase</fullName>
        <ecNumber evidence="7">3.1.3.-</ecNumber>
    </recommendedName>
</protein>
<evidence type="ECO:0000256" key="4">
    <source>
        <dbReference type="ARBA" id="ARBA00022801"/>
    </source>
</evidence>
<dbReference type="Pfam" id="PF13242">
    <property type="entry name" value="Hydrolase_like"/>
    <property type="match status" value="1"/>
</dbReference>
<dbReference type="InterPro" id="IPR004446">
    <property type="entry name" value="Heptose_bisP_phosphatase"/>
</dbReference>
<reference evidence="9" key="1">
    <citation type="journal article" date="2019" name="Int. J. Syst. Evol. Microbiol.">
        <title>The Global Catalogue of Microorganisms (GCM) 10K type strain sequencing project: providing services to taxonomists for standard genome sequencing and annotation.</title>
        <authorList>
            <consortium name="The Broad Institute Genomics Platform"/>
            <consortium name="The Broad Institute Genome Sequencing Center for Infectious Disease"/>
            <person name="Wu L."/>
            <person name="Ma J."/>
        </authorList>
    </citation>
    <scope>NUCLEOTIDE SEQUENCE [LARGE SCALE GENOMIC DNA]</scope>
    <source>
        <strain evidence="9">CGMCC 4.1530</strain>
    </source>
</reference>
<dbReference type="InterPro" id="IPR006543">
    <property type="entry name" value="Histidinol-phos"/>
</dbReference>
<dbReference type="PANTHER" id="PTHR42891:SF1">
    <property type="entry name" value="D-GLYCERO-BETA-D-MANNO-HEPTOSE-1,7-BISPHOSPHATE 7-PHOSPHATASE"/>
    <property type="match status" value="1"/>
</dbReference>
<accession>A0ABW1VQD0</accession>
<dbReference type="NCBIfam" id="TIGR01662">
    <property type="entry name" value="HAD-SF-IIIA"/>
    <property type="match status" value="1"/>
</dbReference>
<dbReference type="EC" id="3.1.3.-" evidence="7"/>
<dbReference type="NCBIfam" id="NF006506">
    <property type="entry name" value="PRK08942.1"/>
    <property type="match status" value="1"/>
</dbReference>